<organism evidence="2 3">
    <name type="scientific">Colletotrichum tabaci</name>
    <dbReference type="NCBI Taxonomy" id="1209068"/>
    <lineage>
        <taxon>Eukaryota</taxon>
        <taxon>Fungi</taxon>
        <taxon>Dikarya</taxon>
        <taxon>Ascomycota</taxon>
        <taxon>Pezizomycotina</taxon>
        <taxon>Sordariomycetes</taxon>
        <taxon>Hypocreomycetidae</taxon>
        <taxon>Glomerellales</taxon>
        <taxon>Glomerellaceae</taxon>
        <taxon>Colletotrichum</taxon>
        <taxon>Colletotrichum destructivum species complex</taxon>
    </lineage>
</organism>
<evidence type="ECO:0000313" key="2">
    <source>
        <dbReference type="EMBL" id="KAK6211404.1"/>
    </source>
</evidence>
<evidence type="ECO:0000256" key="1">
    <source>
        <dbReference type="SAM" id="MobiDB-lite"/>
    </source>
</evidence>
<dbReference type="Proteomes" id="UP001327957">
    <property type="component" value="Unassembled WGS sequence"/>
</dbReference>
<dbReference type="EMBL" id="JASAOK010000046">
    <property type="protein sequence ID" value="KAK6211404.1"/>
    <property type="molecule type" value="Genomic_DNA"/>
</dbReference>
<proteinExistence type="predicted"/>
<comment type="caution">
    <text evidence="2">The sequence shown here is derived from an EMBL/GenBank/DDBJ whole genome shotgun (WGS) entry which is preliminary data.</text>
</comment>
<keyword evidence="3" id="KW-1185">Reference proteome</keyword>
<name>A0AAV9T164_9PEZI</name>
<dbReference type="AlphaFoldDB" id="A0AAV9T164"/>
<gene>
    <name evidence="2" type="ORF">QIS74_10668</name>
</gene>
<feature type="region of interest" description="Disordered" evidence="1">
    <location>
        <begin position="1"/>
        <end position="86"/>
    </location>
</feature>
<accession>A0AAV9T164</accession>
<protein>
    <submittedName>
        <fullName evidence="2">ATPase</fullName>
    </submittedName>
</protein>
<reference evidence="2 3" key="1">
    <citation type="submission" date="2023-04" db="EMBL/GenBank/DDBJ databases">
        <title>Colletotrichum tabacum stain YC1 causing leaf anthracnose on Nicotiana tabacum(L.) cv.</title>
        <authorList>
            <person name="Ji Z."/>
            <person name="Wang M."/>
            <person name="Zhang J."/>
            <person name="Wang N."/>
            <person name="Zhou Z."/>
        </authorList>
    </citation>
    <scope>NUCLEOTIDE SEQUENCE [LARGE SCALE GENOMIC DNA]</scope>
    <source>
        <strain evidence="2 3">YC1</strain>
    </source>
</reference>
<sequence length="138" mass="15920">MASHRVQQLPLRRPATAFRERSDTDPGDRFHRGRRVRPPSRYNKPPPRTRSPSQSPPPTEQDETASRNDENTPESRSPSPAPAKYRPIVTVDWRSELCRFLHLSNQITDNEIFEALAETEGKLRDAERLKYQYAADPV</sequence>
<feature type="compositionally biased region" description="Basic and acidic residues" evidence="1">
    <location>
        <begin position="18"/>
        <end position="30"/>
    </location>
</feature>
<evidence type="ECO:0000313" key="3">
    <source>
        <dbReference type="Proteomes" id="UP001327957"/>
    </source>
</evidence>
<feature type="compositionally biased region" description="Pro residues" evidence="1">
    <location>
        <begin position="44"/>
        <end position="59"/>
    </location>
</feature>